<dbReference type="Pfam" id="PF25975">
    <property type="entry name" value="CzcB_C"/>
    <property type="match status" value="1"/>
</dbReference>
<gene>
    <name evidence="8" type="ORF">QEH59_12615</name>
</gene>
<dbReference type="Pfam" id="PF25954">
    <property type="entry name" value="Beta-barrel_RND_2"/>
    <property type="match status" value="1"/>
</dbReference>
<evidence type="ECO:0000259" key="4">
    <source>
        <dbReference type="Pfam" id="PF25893"/>
    </source>
</evidence>
<keyword evidence="3" id="KW-0732">Signal</keyword>
<feature type="domain" description="CzcB-like alpha-helical hairpin" evidence="4">
    <location>
        <begin position="346"/>
        <end position="403"/>
    </location>
</feature>
<evidence type="ECO:0000256" key="1">
    <source>
        <dbReference type="ARBA" id="ARBA00009477"/>
    </source>
</evidence>
<evidence type="ECO:0000259" key="5">
    <source>
        <dbReference type="Pfam" id="PF25954"/>
    </source>
</evidence>
<name>A0ABU1AKT0_9BACT</name>
<keyword evidence="9" id="KW-1185">Reference proteome</keyword>
<evidence type="ECO:0000313" key="9">
    <source>
        <dbReference type="Proteomes" id="UP001243717"/>
    </source>
</evidence>
<feature type="chain" id="PRO_5046549873" evidence="3">
    <location>
        <begin position="28"/>
        <end position="622"/>
    </location>
</feature>
<dbReference type="Pfam" id="PF25893">
    <property type="entry name" value="HH_CzcB"/>
    <property type="match status" value="1"/>
</dbReference>
<dbReference type="InterPro" id="IPR051909">
    <property type="entry name" value="MFP_Cation_Efflux"/>
</dbReference>
<dbReference type="Proteomes" id="UP001243717">
    <property type="component" value="Unassembled WGS sequence"/>
</dbReference>
<dbReference type="InterPro" id="IPR058792">
    <property type="entry name" value="Beta-barrel_RND_2"/>
</dbReference>
<sequence length="622" mass="68312">MKKFIKRLGCTALLAIAIVYASAPLLADTDAGKPAATEKAEDCSSCETDVAPKSTALCEAHGVSVDRCYICDPSKREKGRLWCKEHDRYEDRCWICQPQLEDKDRLWCKEHSLYEDECFYCHPEIIEKQNASEAASSTSPQASASISSEVCEAHEVSVDLCYICDSSKREAGRLWCKEHDRYEDRCWLCHPELEDEDRLWCDEHSLYEDECFYCDPARAANGTQQGSSKESDAPALWCKEHDVAELECGICQPQLAGQLAPGKSVKVRFASAESSSKAGIATAYPTEGLAQPSVSAFFEVSYNRNKLALVTPLADGIVRVVHADVGQSVRKGDVLVEISSDEVASAKADFLTRQVDERIAELAYQREKKLKEEKISAARDFLEAEAVHEIAQLKSKMARQKLLNLGFSDAEIAQIAKDQDSSSTIKLRAPFAGTLVAREAVVGEAVSESEGKALFKVTDLSTLWLDLSVSPEYADSVQVGQILTARFDGGARDIEYPGVITWVDSAIDPRNRMLKARAEIQNPHGAIRQGMFGHAELALTGAGNAVLLPRDAIQHHEGRPYVFVKEAPDLYALRHVSLGQSGNDMVAVTEGLEADELIVTEGAFIAMSEFLKSRLGAGCVDD</sequence>
<reference evidence="8 9" key="1">
    <citation type="submission" date="2023-04" db="EMBL/GenBank/DDBJ databases">
        <title>A novel bacteria isolated from coastal sediment.</title>
        <authorList>
            <person name="Liu X.-J."/>
            <person name="Du Z.-J."/>
        </authorList>
    </citation>
    <scope>NUCLEOTIDE SEQUENCE [LARGE SCALE GENOMIC DNA]</scope>
    <source>
        <strain evidence="8 9">SDUM461004</strain>
    </source>
</reference>
<feature type="domain" description="CzcB-like C-terminal circularly permuted SH3-like" evidence="7">
    <location>
        <begin position="547"/>
        <end position="605"/>
    </location>
</feature>
<dbReference type="Gene3D" id="2.40.420.20">
    <property type="match status" value="1"/>
</dbReference>
<dbReference type="RefSeq" id="WP_308985730.1">
    <property type="nucleotide sequence ID" value="NZ_JARXIC010000021.1"/>
</dbReference>
<feature type="domain" description="CzcB-like barrel-sandwich hybrid" evidence="6">
    <location>
        <begin position="307"/>
        <end position="459"/>
    </location>
</feature>
<evidence type="ECO:0000313" key="8">
    <source>
        <dbReference type="EMBL" id="MDQ8195274.1"/>
    </source>
</evidence>
<dbReference type="NCBIfam" id="TIGR01730">
    <property type="entry name" value="RND_mfp"/>
    <property type="match status" value="1"/>
</dbReference>
<dbReference type="SUPFAM" id="SSF111369">
    <property type="entry name" value="HlyD-like secretion proteins"/>
    <property type="match status" value="1"/>
</dbReference>
<evidence type="ECO:0000259" key="7">
    <source>
        <dbReference type="Pfam" id="PF25975"/>
    </source>
</evidence>
<dbReference type="InterPro" id="IPR058648">
    <property type="entry name" value="HH_CzcB-like"/>
</dbReference>
<dbReference type="InterPro" id="IPR006143">
    <property type="entry name" value="RND_pump_MFP"/>
</dbReference>
<evidence type="ECO:0000256" key="2">
    <source>
        <dbReference type="ARBA" id="ARBA00022448"/>
    </source>
</evidence>
<feature type="signal peptide" evidence="3">
    <location>
        <begin position="1"/>
        <end position="27"/>
    </location>
</feature>
<organism evidence="8 9">
    <name type="scientific">Thalassobacterium sedimentorum</name>
    <dbReference type="NCBI Taxonomy" id="3041258"/>
    <lineage>
        <taxon>Bacteria</taxon>
        <taxon>Pseudomonadati</taxon>
        <taxon>Verrucomicrobiota</taxon>
        <taxon>Opitutia</taxon>
        <taxon>Puniceicoccales</taxon>
        <taxon>Coraliomargaritaceae</taxon>
        <taxon>Thalassobacterium</taxon>
    </lineage>
</organism>
<keyword evidence="2" id="KW-0813">Transport</keyword>
<accession>A0ABU1AKT0</accession>
<dbReference type="Gene3D" id="1.10.287.470">
    <property type="entry name" value="Helix hairpin bin"/>
    <property type="match status" value="1"/>
</dbReference>
<dbReference type="Gene3D" id="2.40.30.170">
    <property type="match status" value="1"/>
</dbReference>
<dbReference type="Pfam" id="PF25973">
    <property type="entry name" value="BSH_CzcB"/>
    <property type="match status" value="1"/>
</dbReference>
<evidence type="ECO:0000259" key="6">
    <source>
        <dbReference type="Pfam" id="PF25973"/>
    </source>
</evidence>
<comment type="caution">
    <text evidence="8">The sequence shown here is derived from an EMBL/GenBank/DDBJ whole genome shotgun (WGS) entry which is preliminary data.</text>
</comment>
<dbReference type="PANTHER" id="PTHR30097">
    <property type="entry name" value="CATION EFFLUX SYSTEM PROTEIN CUSB"/>
    <property type="match status" value="1"/>
</dbReference>
<comment type="similarity">
    <text evidence="1">Belongs to the membrane fusion protein (MFP) (TC 8.A.1) family.</text>
</comment>
<dbReference type="EMBL" id="JARXIC010000021">
    <property type="protein sequence ID" value="MDQ8195274.1"/>
    <property type="molecule type" value="Genomic_DNA"/>
</dbReference>
<dbReference type="InterPro" id="IPR058649">
    <property type="entry name" value="CzcB_C"/>
</dbReference>
<dbReference type="PANTHER" id="PTHR30097:SF4">
    <property type="entry name" value="SLR6042 PROTEIN"/>
    <property type="match status" value="1"/>
</dbReference>
<feature type="domain" description="CusB-like beta-barrel" evidence="5">
    <location>
        <begin position="462"/>
        <end position="538"/>
    </location>
</feature>
<protein>
    <submittedName>
        <fullName evidence="8">Efflux RND transporter periplasmic adaptor subunit</fullName>
    </submittedName>
</protein>
<proteinExistence type="inferred from homology"/>
<dbReference type="InterPro" id="IPR058647">
    <property type="entry name" value="BSH_CzcB-like"/>
</dbReference>
<evidence type="ECO:0000256" key="3">
    <source>
        <dbReference type="SAM" id="SignalP"/>
    </source>
</evidence>